<feature type="transmembrane region" description="Helical" evidence="9">
    <location>
        <begin position="305"/>
        <end position="329"/>
    </location>
</feature>
<name>A0A139SUM6_9GAMM</name>
<accession>A0A139SUM6</accession>
<dbReference type="AlphaFoldDB" id="A0A139SUM6"/>
<reference evidence="11 12" key="1">
    <citation type="submission" date="2016-02" db="EMBL/GenBank/DDBJ databases">
        <authorList>
            <person name="Wen L."/>
            <person name="He K."/>
            <person name="Yang H."/>
        </authorList>
    </citation>
    <scope>NUCLEOTIDE SEQUENCE [LARGE SCALE GENOMIC DNA]</scope>
    <source>
        <strain evidence="11 12">CV58</strain>
    </source>
</reference>
<feature type="domain" description="ABC transmembrane type-1" evidence="10">
    <location>
        <begin position="260"/>
        <end position="492"/>
    </location>
</feature>
<dbReference type="GO" id="GO:0035435">
    <property type="term" value="P:phosphate ion transmembrane transport"/>
    <property type="evidence" value="ECO:0007669"/>
    <property type="project" value="InterPro"/>
</dbReference>
<dbReference type="EMBL" id="LSZO01000145">
    <property type="protein sequence ID" value="KXU38293.1"/>
    <property type="molecule type" value="Genomic_DNA"/>
</dbReference>
<evidence type="ECO:0000256" key="7">
    <source>
        <dbReference type="ARBA" id="ARBA00022989"/>
    </source>
</evidence>
<evidence type="ECO:0000256" key="2">
    <source>
        <dbReference type="ARBA" id="ARBA00007069"/>
    </source>
</evidence>
<keyword evidence="12" id="KW-1185">Reference proteome</keyword>
<feature type="transmembrane region" description="Helical" evidence="9">
    <location>
        <begin position="392"/>
        <end position="414"/>
    </location>
</feature>
<dbReference type="GO" id="GO:0005886">
    <property type="term" value="C:plasma membrane"/>
    <property type="evidence" value="ECO:0007669"/>
    <property type="project" value="UniProtKB-SubCell"/>
</dbReference>
<evidence type="ECO:0000256" key="8">
    <source>
        <dbReference type="ARBA" id="ARBA00023136"/>
    </source>
</evidence>
<evidence type="ECO:0000259" key="10">
    <source>
        <dbReference type="PROSITE" id="PS50928"/>
    </source>
</evidence>
<protein>
    <recommendedName>
        <fullName evidence="3 9">Phosphate transport system permease protein PstA</fullName>
    </recommendedName>
</protein>
<dbReference type="InterPro" id="IPR000515">
    <property type="entry name" value="MetI-like"/>
</dbReference>
<dbReference type="CDD" id="cd06261">
    <property type="entry name" value="TM_PBP2"/>
    <property type="match status" value="1"/>
</dbReference>
<keyword evidence="6 9" id="KW-0812">Transmembrane</keyword>
<dbReference type="Proteomes" id="UP000072660">
    <property type="component" value="Unassembled WGS sequence"/>
</dbReference>
<feature type="transmembrane region" description="Helical" evidence="9">
    <location>
        <begin position="256"/>
        <end position="285"/>
    </location>
</feature>
<feature type="transmembrane region" description="Helical" evidence="9">
    <location>
        <begin position="12"/>
        <end position="37"/>
    </location>
</feature>
<keyword evidence="8 9" id="KW-0472">Membrane</keyword>
<dbReference type="PANTHER" id="PTHR43470">
    <property type="entry name" value="PHOSPHATE TRANSPORT SYSTEM PERMEASE PROTEIN PSTA-RELATED"/>
    <property type="match status" value="1"/>
</dbReference>
<evidence type="ECO:0000256" key="1">
    <source>
        <dbReference type="ARBA" id="ARBA00004651"/>
    </source>
</evidence>
<keyword evidence="4" id="KW-0813">Transport</keyword>
<dbReference type="NCBIfam" id="TIGR00974">
    <property type="entry name" value="3a0107s02c"/>
    <property type="match status" value="1"/>
</dbReference>
<comment type="similarity">
    <text evidence="2 9">Belongs to the binding-protein-dependent transport system permease family. CysTW subfamily.</text>
</comment>
<evidence type="ECO:0000256" key="4">
    <source>
        <dbReference type="ARBA" id="ARBA00022448"/>
    </source>
</evidence>
<dbReference type="SUPFAM" id="SSF161098">
    <property type="entry name" value="MetI-like"/>
    <property type="match status" value="1"/>
</dbReference>
<organism evidence="11 12">
    <name type="scientific">Ventosimonas gracilis</name>
    <dbReference type="NCBI Taxonomy" id="1680762"/>
    <lineage>
        <taxon>Bacteria</taxon>
        <taxon>Pseudomonadati</taxon>
        <taxon>Pseudomonadota</taxon>
        <taxon>Gammaproteobacteria</taxon>
        <taxon>Pseudomonadales</taxon>
        <taxon>Ventosimonadaceae</taxon>
        <taxon>Ventosimonas</taxon>
    </lineage>
</organism>
<dbReference type="OrthoDB" id="9807065at2"/>
<dbReference type="InterPro" id="IPR005672">
    <property type="entry name" value="Phosphate_PstA"/>
</dbReference>
<comment type="caution">
    <text evidence="11">The sequence shown here is derived from an EMBL/GenBank/DDBJ whole genome shotgun (WGS) entry which is preliminary data.</text>
</comment>
<comment type="subcellular location">
    <subcellularLocation>
        <location evidence="9">Cell inner membrane</location>
        <topology evidence="9">Multi-pass membrane protein</topology>
    </subcellularLocation>
    <subcellularLocation>
        <location evidence="1">Cell membrane</location>
        <topology evidence="1">Multi-pass membrane protein</topology>
    </subcellularLocation>
</comment>
<evidence type="ECO:0000256" key="3">
    <source>
        <dbReference type="ARBA" id="ARBA00016864"/>
    </source>
</evidence>
<evidence type="ECO:0000313" key="11">
    <source>
        <dbReference type="EMBL" id="KXU38293.1"/>
    </source>
</evidence>
<evidence type="ECO:0000256" key="9">
    <source>
        <dbReference type="RuleBase" id="RU363043"/>
    </source>
</evidence>
<dbReference type="Pfam" id="PF00528">
    <property type="entry name" value="BPD_transp_1"/>
    <property type="match status" value="1"/>
</dbReference>
<dbReference type="RefSeq" id="WP_068389952.1">
    <property type="nucleotide sequence ID" value="NZ_LSZO01000145.1"/>
</dbReference>
<feature type="transmembrane region" description="Helical" evidence="9">
    <location>
        <begin position="473"/>
        <end position="495"/>
    </location>
</feature>
<dbReference type="PANTHER" id="PTHR43470:SF6">
    <property type="entry name" value="PHOSPHATE TRANSPORT SYSTEM PERMEASE PROTEIN PSTA"/>
    <property type="match status" value="1"/>
</dbReference>
<evidence type="ECO:0000313" key="12">
    <source>
        <dbReference type="Proteomes" id="UP000072660"/>
    </source>
</evidence>
<evidence type="ECO:0000256" key="5">
    <source>
        <dbReference type="ARBA" id="ARBA00022475"/>
    </source>
</evidence>
<dbReference type="PROSITE" id="PS50928">
    <property type="entry name" value="ABC_TM1"/>
    <property type="match status" value="1"/>
</dbReference>
<keyword evidence="7 9" id="KW-1133">Transmembrane helix</keyword>
<evidence type="ECO:0000256" key="6">
    <source>
        <dbReference type="ARBA" id="ARBA00022692"/>
    </source>
</evidence>
<keyword evidence="5 9" id="KW-1003">Cell membrane</keyword>
<dbReference type="Gene3D" id="1.10.3720.10">
    <property type="entry name" value="MetI-like"/>
    <property type="match status" value="1"/>
</dbReference>
<dbReference type="InterPro" id="IPR035906">
    <property type="entry name" value="MetI-like_sf"/>
</dbReference>
<proteinExistence type="inferred from homology"/>
<feature type="transmembrane region" description="Helical" evidence="9">
    <location>
        <begin position="349"/>
        <end position="371"/>
    </location>
</feature>
<dbReference type="GO" id="GO:0005315">
    <property type="term" value="F:phosphate transmembrane transporter activity"/>
    <property type="evidence" value="ECO:0007669"/>
    <property type="project" value="InterPro"/>
</dbReference>
<gene>
    <name evidence="11" type="ORF">AXE65_02210</name>
</gene>
<sequence>MRRFNWVKSGQPYIWLCAAATALALIMVGGLLALLALRGLGQFWPAALWQLEYQLPGEAPQKLIGKWIQSEQLPRQRLAESGLPLPDNKSPLLTRKLLKIGGREQFGHDFVWLLDDGLSEALAHPALWALERREWGDFYGHLLAVQENGQTVAEGAKAEQQVAPRLARVRALIGRAQKLETSGDSAELAALRHELARDSLLMQRADGQTQVIALSQVVRAYQPNAMSLLQKIGFYGEKLMAFLSEAPREANTEGGIFPALFGTFLLTLLMTLMVTPLGVIAALYLHEYAKNGLLTRLIRIAVHNLAGVPSIVYGVFGLGFFVYVLGGSIDRLLFADNLPAPTFGTPGLFWAALTLALLTLPVVIVSTEEGLSRIPRSLREGALALGATQAETLLKLVLPMASPALLTGMILAVARAAGEVAPLMLVGVVKLAPALAVDGSAPYLHLERKIMHLGFHIYDLGFQSPNIEAARPLVYATALLLMLLIVLLNLSAMLLRSRLRDKYRLLEH</sequence>